<reference evidence="1" key="1">
    <citation type="journal article" date="2020" name="Stud. Mycol.">
        <title>101 Dothideomycetes genomes: a test case for predicting lifestyles and emergence of pathogens.</title>
        <authorList>
            <person name="Haridas S."/>
            <person name="Albert R."/>
            <person name="Binder M."/>
            <person name="Bloem J."/>
            <person name="Labutti K."/>
            <person name="Salamov A."/>
            <person name="Andreopoulos B."/>
            <person name="Baker S."/>
            <person name="Barry K."/>
            <person name="Bills G."/>
            <person name="Bluhm B."/>
            <person name="Cannon C."/>
            <person name="Castanera R."/>
            <person name="Culley D."/>
            <person name="Daum C."/>
            <person name="Ezra D."/>
            <person name="Gonzalez J."/>
            <person name="Henrissat B."/>
            <person name="Kuo A."/>
            <person name="Liang C."/>
            <person name="Lipzen A."/>
            <person name="Lutzoni F."/>
            <person name="Magnuson J."/>
            <person name="Mondo S."/>
            <person name="Nolan M."/>
            <person name="Ohm R."/>
            <person name="Pangilinan J."/>
            <person name="Park H.-J."/>
            <person name="Ramirez L."/>
            <person name="Alfaro M."/>
            <person name="Sun H."/>
            <person name="Tritt A."/>
            <person name="Yoshinaga Y."/>
            <person name="Zwiers L.-H."/>
            <person name="Turgeon B."/>
            <person name="Goodwin S."/>
            <person name="Spatafora J."/>
            <person name="Crous P."/>
            <person name="Grigoriev I."/>
        </authorList>
    </citation>
    <scope>NUCLEOTIDE SEQUENCE</scope>
    <source>
        <strain evidence="1">CBS 675.92</strain>
    </source>
</reference>
<dbReference type="AlphaFoldDB" id="A0A6A5T9X7"/>
<sequence>MQSLSRGGQESQHIDAESWLGFGNRRHDFRVSDSLRLRAGVFEMRIARDRGNCVSMLTILKDLDRWAAEAQPLEPELTPISATTGPVHELWVHFELDGAYYMEFIESWRTTRQRDAREFVQFLAQIMAWGAGRFKDAIAEKLDRVPRHGVLEQTA</sequence>
<organism evidence="1 2">
    <name type="scientific">Byssothecium circinans</name>
    <dbReference type="NCBI Taxonomy" id="147558"/>
    <lineage>
        <taxon>Eukaryota</taxon>
        <taxon>Fungi</taxon>
        <taxon>Dikarya</taxon>
        <taxon>Ascomycota</taxon>
        <taxon>Pezizomycotina</taxon>
        <taxon>Dothideomycetes</taxon>
        <taxon>Pleosporomycetidae</taxon>
        <taxon>Pleosporales</taxon>
        <taxon>Massarineae</taxon>
        <taxon>Massarinaceae</taxon>
        <taxon>Byssothecium</taxon>
    </lineage>
</organism>
<accession>A0A6A5T9X7</accession>
<evidence type="ECO:0000313" key="2">
    <source>
        <dbReference type="Proteomes" id="UP000800035"/>
    </source>
</evidence>
<protein>
    <submittedName>
        <fullName evidence="1">Uncharacterized protein</fullName>
    </submittedName>
</protein>
<dbReference type="EMBL" id="ML977043">
    <property type="protein sequence ID" value="KAF1949048.1"/>
    <property type="molecule type" value="Genomic_DNA"/>
</dbReference>
<keyword evidence="2" id="KW-1185">Reference proteome</keyword>
<proteinExistence type="predicted"/>
<name>A0A6A5T9X7_9PLEO</name>
<gene>
    <name evidence="1" type="ORF">CC80DRAFT_510893</name>
</gene>
<evidence type="ECO:0000313" key="1">
    <source>
        <dbReference type="EMBL" id="KAF1949048.1"/>
    </source>
</evidence>
<dbReference type="OrthoDB" id="5372703at2759"/>
<dbReference type="Proteomes" id="UP000800035">
    <property type="component" value="Unassembled WGS sequence"/>
</dbReference>